<dbReference type="InterPro" id="IPR049438">
    <property type="entry name" value="TreT_GT1"/>
</dbReference>
<reference evidence="10" key="1">
    <citation type="journal article" date="2019" name="Int. J. Syst. Evol. Microbiol.">
        <title>The Global Catalogue of Microorganisms (GCM) 10K type strain sequencing project: providing services to taxonomists for standard genome sequencing and annotation.</title>
        <authorList>
            <consortium name="The Broad Institute Genomics Platform"/>
            <consortium name="The Broad Institute Genome Sequencing Center for Infectious Disease"/>
            <person name="Wu L."/>
            <person name="Ma J."/>
        </authorList>
    </citation>
    <scope>NUCLEOTIDE SEQUENCE [LARGE SCALE GENOMIC DNA]</scope>
    <source>
        <strain evidence="10">JCM 16022</strain>
    </source>
</reference>
<keyword evidence="10" id="KW-1185">Reference proteome</keyword>
<comment type="caution">
    <text evidence="9">The sequence shown here is derived from an EMBL/GenBank/DDBJ whole genome shotgun (WGS) entry which is preliminary data.</text>
</comment>
<comment type="subunit">
    <text evidence="2">Homodimer.</text>
</comment>
<sequence>MVQEVRIHAAPLERLELLLPPARVELLEKTAVHARAMLDGRAIWNLNSTAQGGGVAEMLTVLLAYGRGAGVDTRWLVLDGDPEFFAITKRLHNMLHGSSGDGGPLGPDQLAHYLQVSRANAAEAVPMVRSRDVVLLHDPQTAGLVAPLREAGAHVAWRCHIGSGMVTEETEAAWAYLRPLIEPADAFIFSRPSYVPAWLPPARVRIIAPSIDPFSTKNVHLEPFEVAAALQQAGLVDLPADGGSLAFGRRGGSTGTVRPHRDLLLGEAPLPAGARVVMQLSRWDRLKDMTGVLTGVADHLDRLPDDVHLLLAGPDVLGVADDPEGAAILQACRTLREALPEASRQRIHLCCLPMDDVDENAHLVNALQHHAEIVVQKSLAEGFGLTVTEPMWKGRPVVASAVGGIPDQIEDGVSGILLHDPADLGALSEALAKLFADPEQAATIGAAAHERVRDYFLGDRHLVQWVQLFDGVLEPG</sequence>
<feature type="domain" description="Glycosyl transferase family 1" evidence="7">
    <location>
        <begin position="363"/>
        <end position="450"/>
    </location>
</feature>
<keyword evidence="6" id="KW-0119">Carbohydrate metabolism</keyword>
<evidence type="ECO:0000256" key="2">
    <source>
        <dbReference type="ARBA" id="ARBA00011738"/>
    </source>
</evidence>
<evidence type="ECO:0000259" key="8">
    <source>
        <dbReference type="Pfam" id="PF21269"/>
    </source>
</evidence>
<evidence type="ECO:0000256" key="4">
    <source>
        <dbReference type="ARBA" id="ARBA00022676"/>
    </source>
</evidence>
<name>A0ABP5LTN2_9ACTN</name>
<keyword evidence="3" id="KW-0313">Glucose metabolism</keyword>
<evidence type="ECO:0000256" key="5">
    <source>
        <dbReference type="ARBA" id="ARBA00022679"/>
    </source>
</evidence>
<evidence type="ECO:0000256" key="3">
    <source>
        <dbReference type="ARBA" id="ARBA00022526"/>
    </source>
</evidence>
<dbReference type="InterPro" id="IPR052078">
    <property type="entry name" value="Trehalose_Metab_GTase"/>
</dbReference>
<evidence type="ECO:0000256" key="6">
    <source>
        <dbReference type="ARBA" id="ARBA00023277"/>
    </source>
</evidence>
<organism evidence="9 10">
    <name type="scientific">Nocardioides koreensis</name>
    <dbReference type="NCBI Taxonomy" id="433651"/>
    <lineage>
        <taxon>Bacteria</taxon>
        <taxon>Bacillati</taxon>
        <taxon>Actinomycetota</taxon>
        <taxon>Actinomycetes</taxon>
        <taxon>Propionibacteriales</taxon>
        <taxon>Nocardioidaceae</taxon>
        <taxon>Nocardioides</taxon>
    </lineage>
</organism>
<keyword evidence="4" id="KW-0328">Glycosyltransferase</keyword>
<proteinExistence type="inferred from homology"/>
<dbReference type="Pfam" id="PF00534">
    <property type="entry name" value="Glycos_transf_1"/>
    <property type="match status" value="1"/>
</dbReference>
<protein>
    <submittedName>
        <fullName evidence="9">Glycosyltransferase</fullName>
    </submittedName>
</protein>
<dbReference type="PANTHER" id="PTHR47779:SF1">
    <property type="entry name" value="SYNTHASE (CCG-9), PUTATIVE (AFU_ORTHOLOGUE AFUA_3G12100)-RELATED"/>
    <property type="match status" value="1"/>
</dbReference>
<dbReference type="EMBL" id="BAAAQR010000011">
    <property type="protein sequence ID" value="GAA2151700.1"/>
    <property type="molecule type" value="Genomic_DNA"/>
</dbReference>
<dbReference type="Gene3D" id="3.40.50.2000">
    <property type="entry name" value="Glycogen Phosphorylase B"/>
    <property type="match status" value="2"/>
</dbReference>
<evidence type="ECO:0000256" key="1">
    <source>
        <dbReference type="ARBA" id="ARBA00009481"/>
    </source>
</evidence>
<gene>
    <name evidence="9" type="ORF">GCM10009844_34220</name>
</gene>
<comment type="similarity">
    <text evidence="1">Belongs to the glycosyltransferase group 1 family. Glycosyltransferase 4 subfamily.</text>
</comment>
<evidence type="ECO:0000313" key="9">
    <source>
        <dbReference type="EMBL" id="GAA2151700.1"/>
    </source>
</evidence>
<dbReference type="Proteomes" id="UP001501771">
    <property type="component" value="Unassembled WGS sequence"/>
</dbReference>
<dbReference type="Pfam" id="PF21269">
    <property type="entry name" value="TreT_GT1"/>
    <property type="match status" value="1"/>
</dbReference>
<evidence type="ECO:0000313" key="10">
    <source>
        <dbReference type="Proteomes" id="UP001501771"/>
    </source>
</evidence>
<keyword evidence="5" id="KW-0808">Transferase</keyword>
<dbReference type="SUPFAM" id="SSF53756">
    <property type="entry name" value="UDP-Glycosyltransferase/glycogen phosphorylase"/>
    <property type="match status" value="1"/>
</dbReference>
<dbReference type="InterPro" id="IPR001296">
    <property type="entry name" value="Glyco_trans_1"/>
</dbReference>
<feature type="domain" description="Trehalose synthase N-terminal" evidence="8">
    <location>
        <begin position="46"/>
        <end position="196"/>
    </location>
</feature>
<accession>A0ABP5LTN2</accession>
<evidence type="ECO:0000259" key="7">
    <source>
        <dbReference type="Pfam" id="PF00534"/>
    </source>
</evidence>
<dbReference type="PANTHER" id="PTHR47779">
    <property type="entry name" value="SYNTHASE (CCG-9), PUTATIVE (AFU_ORTHOLOGUE AFUA_3G12100)-RELATED"/>
    <property type="match status" value="1"/>
</dbReference>